<feature type="domain" description="LysM" evidence="1">
    <location>
        <begin position="57"/>
        <end position="101"/>
    </location>
</feature>
<dbReference type="Gene3D" id="3.10.350.10">
    <property type="entry name" value="LysM domain"/>
    <property type="match status" value="1"/>
</dbReference>
<name>A0A6J7REV3_9ZZZZ</name>
<evidence type="ECO:0000259" key="1">
    <source>
        <dbReference type="PROSITE" id="PS51782"/>
    </source>
</evidence>
<dbReference type="InterPro" id="IPR036779">
    <property type="entry name" value="LysM_dom_sf"/>
</dbReference>
<organism evidence="2">
    <name type="scientific">freshwater metagenome</name>
    <dbReference type="NCBI Taxonomy" id="449393"/>
    <lineage>
        <taxon>unclassified sequences</taxon>
        <taxon>metagenomes</taxon>
        <taxon>ecological metagenomes</taxon>
    </lineage>
</organism>
<gene>
    <name evidence="2" type="ORF">UFOPK4098_01235</name>
</gene>
<dbReference type="EMBL" id="CAFBPN010000083">
    <property type="protein sequence ID" value="CAB5027196.1"/>
    <property type="molecule type" value="Genomic_DNA"/>
</dbReference>
<dbReference type="PROSITE" id="PS51782">
    <property type="entry name" value="LYSM"/>
    <property type="match status" value="1"/>
</dbReference>
<dbReference type="SMART" id="SM00257">
    <property type="entry name" value="LysM"/>
    <property type="match status" value="1"/>
</dbReference>
<protein>
    <submittedName>
        <fullName evidence="2">Unannotated protein</fullName>
    </submittedName>
</protein>
<dbReference type="CDD" id="cd00118">
    <property type="entry name" value="LysM"/>
    <property type="match status" value="1"/>
</dbReference>
<dbReference type="SUPFAM" id="SSF54106">
    <property type="entry name" value="LysM domain"/>
    <property type="match status" value="1"/>
</dbReference>
<accession>A0A6J7REV3</accession>
<dbReference type="AlphaFoldDB" id="A0A6J7REV3"/>
<proteinExistence type="predicted"/>
<dbReference type="InterPro" id="IPR018392">
    <property type="entry name" value="LysM"/>
</dbReference>
<dbReference type="Pfam" id="PF01476">
    <property type="entry name" value="LysM"/>
    <property type="match status" value="1"/>
</dbReference>
<sequence>MIIHGRLQWALAIGVLAFSFAAVVASIMGGGDASSAATTTTTSSVATTTTTTIAVPLKHVVKSGESLFSIAQLYSVKMEAIIELNKLDNPDKLGLGDEILLPQGSVARVAPVTSTSVNSAALVTTSAP</sequence>
<reference evidence="2" key="1">
    <citation type="submission" date="2020-05" db="EMBL/GenBank/DDBJ databases">
        <authorList>
            <person name="Chiriac C."/>
            <person name="Salcher M."/>
            <person name="Ghai R."/>
            <person name="Kavagutti S V."/>
        </authorList>
    </citation>
    <scope>NUCLEOTIDE SEQUENCE</scope>
</reference>
<evidence type="ECO:0000313" key="2">
    <source>
        <dbReference type="EMBL" id="CAB5027196.1"/>
    </source>
</evidence>